<accession>A0A951Q3U1</accession>
<evidence type="ECO:0000313" key="1">
    <source>
        <dbReference type="EMBL" id="MBW4563790.1"/>
    </source>
</evidence>
<sequence>MGSNPITRFMVRLSKICDAHPTKRDLKQIHVHAAILMTALMTAPNFHVDAHGSSDGDDITYLNQKCLTYFKGKGNIPSHRLQNIHFFHIVDELDYTTKHLSVTVTPPRQYRFRLVLGEVGLLRIINGTNGF</sequence>
<protein>
    <submittedName>
        <fullName evidence="1">Uncharacterized protein</fullName>
    </submittedName>
</protein>
<gene>
    <name evidence="1" type="ORF">KME32_22140</name>
</gene>
<reference evidence="1" key="2">
    <citation type="journal article" date="2022" name="Microbiol. Resour. Announc.">
        <title>Metagenome Sequencing to Explore Phylogenomics of Terrestrial Cyanobacteria.</title>
        <authorList>
            <person name="Ward R.D."/>
            <person name="Stajich J.E."/>
            <person name="Johansen J.R."/>
            <person name="Huntemann M."/>
            <person name="Clum A."/>
            <person name="Foster B."/>
            <person name="Foster B."/>
            <person name="Roux S."/>
            <person name="Palaniappan K."/>
            <person name="Varghese N."/>
            <person name="Mukherjee S."/>
            <person name="Reddy T.B.K."/>
            <person name="Daum C."/>
            <person name="Copeland A."/>
            <person name="Chen I.A."/>
            <person name="Ivanova N.N."/>
            <person name="Kyrpides N.C."/>
            <person name="Shapiro N."/>
            <person name="Eloe-Fadrosh E.A."/>
            <person name="Pietrasiak N."/>
        </authorList>
    </citation>
    <scope>NUCLEOTIDE SEQUENCE</scope>
    <source>
        <strain evidence="1">JT2-VF2</strain>
    </source>
</reference>
<reference evidence="1" key="1">
    <citation type="submission" date="2021-05" db="EMBL/GenBank/DDBJ databases">
        <authorList>
            <person name="Pietrasiak N."/>
            <person name="Ward R."/>
            <person name="Stajich J.E."/>
            <person name="Kurbessoian T."/>
        </authorList>
    </citation>
    <scope>NUCLEOTIDE SEQUENCE</scope>
    <source>
        <strain evidence="1">JT2-VF2</strain>
    </source>
</reference>
<evidence type="ECO:0000313" key="2">
    <source>
        <dbReference type="Proteomes" id="UP000715781"/>
    </source>
</evidence>
<dbReference type="AlphaFoldDB" id="A0A951Q3U1"/>
<proteinExistence type="predicted"/>
<dbReference type="EMBL" id="JAHHHN010000015">
    <property type="protein sequence ID" value="MBW4563790.1"/>
    <property type="molecule type" value="Genomic_DNA"/>
</dbReference>
<comment type="caution">
    <text evidence="1">The sequence shown here is derived from an EMBL/GenBank/DDBJ whole genome shotgun (WGS) entry which is preliminary data.</text>
</comment>
<organism evidence="1 2">
    <name type="scientific">Mojavia pulchra JT2-VF2</name>
    <dbReference type="NCBI Taxonomy" id="287848"/>
    <lineage>
        <taxon>Bacteria</taxon>
        <taxon>Bacillati</taxon>
        <taxon>Cyanobacteriota</taxon>
        <taxon>Cyanophyceae</taxon>
        <taxon>Nostocales</taxon>
        <taxon>Nostocaceae</taxon>
    </lineage>
</organism>
<dbReference type="Proteomes" id="UP000715781">
    <property type="component" value="Unassembled WGS sequence"/>
</dbReference>
<name>A0A951Q3U1_9NOST</name>